<dbReference type="Proteomes" id="UP000234585">
    <property type="component" value="Unassembled WGS sequence"/>
</dbReference>
<evidence type="ECO:0000313" key="2">
    <source>
        <dbReference type="Proteomes" id="UP000234585"/>
    </source>
</evidence>
<dbReference type="PROSITE" id="PS51257">
    <property type="entry name" value="PROKAR_LIPOPROTEIN"/>
    <property type="match status" value="1"/>
</dbReference>
<name>A0A2I2FBC5_ASPCN</name>
<feature type="non-terminal residue" evidence="1">
    <location>
        <position position="72"/>
    </location>
</feature>
<evidence type="ECO:0000313" key="1">
    <source>
        <dbReference type="EMBL" id="PLB37930.1"/>
    </source>
</evidence>
<protein>
    <submittedName>
        <fullName evidence="1">Uncharacterized protein</fullName>
    </submittedName>
</protein>
<dbReference type="RefSeq" id="XP_024671942.1">
    <property type="nucleotide sequence ID" value="XM_024812700.1"/>
</dbReference>
<reference evidence="1 2" key="1">
    <citation type="submission" date="2017-12" db="EMBL/GenBank/DDBJ databases">
        <authorList>
            <consortium name="DOE Joint Genome Institute"/>
            <person name="Haridas S."/>
            <person name="Kjaerbolling I."/>
            <person name="Vesth T.C."/>
            <person name="Frisvad J.C."/>
            <person name="Nybo J.L."/>
            <person name="Theobald S."/>
            <person name="Kuo A."/>
            <person name="Bowyer P."/>
            <person name="Matsuda Y."/>
            <person name="Mondo S."/>
            <person name="Lyhne E.K."/>
            <person name="Kogle M.E."/>
            <person name="Clum A."/>
            <person name="Lipzen A."/>
            <person name="Salamov A."/>
            <person name="Ngan C.Y."/>
            <person name="Daum C."/>
            <person name="Chiniquy J."/>
            <person name="Barry K."/>
            <person name="LaButti K."/>
            <person name="Simmons B.A."/>
            <person name="Magnuson J.K."/>
            <person name="Mortensen U.H."/>
            <person name="Larsen T.O."/>
            <person name="Grigoriev I.V."/>
            <person name="Baker S.E."/>
            <person name="Andersen M.R."/>
            <person name="Nordberg H.P."/>
            <person name="Cantor M.N."/>
            <person name="Hua S.X."/>
        </authorList>
    </citation>
    <scope>NUCLEOTIDE SEQUENCE [LARGE SCALE GENOMIC DNA]</scope>
    <source>
        <strain evidence="1 2">CBS 102.13</strain>
    </source>
</reference>
<gene>
    <name evidence="1" type="ORF">BDW47DRAFT_106078</name>
</gene>
<organism evidence="1 2">
    <name type="scientific">Aspergillus candidus</name>
    <dbReference type="NCBI Taxonomy" id="41067"/>
    <lineage>
        <taxon>Eukaryota</taxon>
        <taxon>Fungi</taxon>
        <taxon>Dikarya</taxon>
        <taxon>Ascomycota</taxon>
        <taxon>Pezizomycotina</taxon>
        <taxon>Eurotiomycetes</taxon>
        <taxon>Eurotiomycetidae</taxon>
        <taxon>Eurotiales</taxon>
        <taxon>Aspergillaceae</taxon>
        <taxon>Aspergillus</taxon>
        <taxon>Aspergillus subgen. Circumdati</taxon>
    </lineage>
</organism>
<dbReference type="GeneID" id="36519860"/>
<dbReference type="EMBL" id="KZ559139">
    <property type="protein sequence ID" value="PLB37930.1"/>
    <property type="molecule type" value="Genomic_DNA"/>
</dbReference>
<proteinExistence type="predicted"/>
<keyword evidence="2" id="KW-1185">Reference proteome</keyword>
<dbReference type="AlphaFoldDB" id="A0A2I2FBC5"/>
<accession>A0A2I2FBC5</accession>
<sequence length="72" mass="7810">MRVLRGGRPNVLVTTGLSTACLSVCLPSSRKLNLNLGGKHVAIMTGTDLFWLHPRSACRLPSLVSFSYRGLI</sequence>